<reference evidence="2 3" key="1">
    <citation type="submission" date="2021-03" db="EMBL/GenBank/DDBJ databases">
        <title>Metabolic Capacity of the Antarctic Cyanobacterium Phormidium pseudopriestleyi that Sustains Oxygenic Photosynthesis in the Presence of Hydrogen Sulfide.</title>
        <authorList>
            <person name="Lumian J.E."/>
            <person name="Jungblut A.D."/>
            <person name="Dillon M.L."/>
            <person name="Hawes I."/>
            <person name="Doran P.T."/>
            <person name="Mackey T.J."/>
            <person name="Dick G.J."/>
            <person name="Grettenberger C.L."/>
            <person name="Sumner D.Y."/>
        </authorList>
    </citation>
    <scope>NUCLEOTIDE SEQUENCE [LARGE SCALE GENOMIC DNA]</scope>
    <source>
        <strain evidence="2 3">FRX01</strain>
    </source>
</reference>
<gene>
    <name evidence="2" type="ORF">J0895_06755</name>
</gene>
<proteinExistence type="predicted"/>
<comment type="caution">
    <text evidence="2">The sequence shown here is derived from an EMBL/GenBank/DDBJ whole genome shotgun (WGS) entry which is preliminary data.</text>
</comment>
<keyword evidence="2" id="KW-0378">Hydrolase</keyword>
<evidence type="ECO:0000259" key="1">
    <source>
        <dbReference type="Pfam" id="PF05685"/>
    </source>
</evidence>
<dbReference type="InterPro" id="IPR012296">
    <property type="entry name" value="Nuclease_put_TT1808"/>
</dbReference>
<dbReference type="Proteomes" id="UP000664844">
    <property type="component" value="Unassembled WGS sequence"/>
</dbReference>
<dbReference type="PANTHER" id="PTHR36558:SF1">
    <property type="entry name" value="RESTRICTION ENDONUCLEASE DOMAIN-CONTAINING PROTEIN-RELATED"/>
    <property type="match status" value="1"/>
</dbReference>
<keyword evidence="2" id="KW-0540">Nuclease</keyword>
<name>A0ABS3FNV9_9CYAN</name>
<dbReference type="SUPFAM" id="SSF52980">
    <property type="entry name" value="Restriction endonuclease-like"/>
    <property type="match status" value="1"/>
</dbReference>
<dbReference type="InterPro" id="IPR008538">
    <property type="entry name" value="Uma2"/>
</dbReference>
<sequence length="204" mass="23466">MTSTLSQRTYTVDEYLAQEIASQDRHEYRNGALVLMPGGTPNHNQITLNLAGSLNFALRRQPYRVFIAAQRLWIPDRRIYTYPDVMVVGQPVELQEGRKDTVTNAIVIAEVLSQSTRSYDKDGKFAAYRSIDSFREYLLIDQYTAHVEHYTKTDGQAWLFREYDGLEATVSLQSFEFSLSLADLYDRVDFALEEVKVESDLEES</sequence>
<keyword evidence="2" id="KW-0255">Endonuclease</keyword>
<dbReference type="GO" id="GO:0004519">
    <property type="term" value="F:endonuclease activity"/>
    <property type="evidence" value="ECO:0007669"/>
    <property type="project" value="UniProtKB-KW"/>
</dbReference>
<dbReference type="EMBL" id="JAFLQW010000188">
    <property type="protein sequence ID" value="MBO0348805.1"/>
    <property type="molecule type" value="Genomic_DNA"/>
</dbReference>
<dbReference type="RefSeq" id="WP_207087344.1">
    <property type="nucleotide sequence ID" value="NZ_JAFLQW010000188.1"/>
</dbReference>
<dbReference type="InterPro" id="IPR011335">
    <property type="entry name" value="Restrct_endonuc-II-like"/>
</dbReference>
<keyword evidence="3" id="KW-1185">Reference proteome</keyword>
<organism evidence="2 3">
    <name type="scientific">Phormidium pseudopriestleyi FRX01</name>
    <dbReference type="NCBI Taxonomy" id="1759528"/>
    <lineage>
        <taxon>Bacteria</taxon>
        <taxon>Bacillati</taxon>
        <taxon>Cyanobacteriota</taxon>
        <taxon>Cyanophyceae</taxon>
        <taxon>Oscillatoriophycideae</taxon>
        <taxon>Oscillatoriales</taxon>
        <taxon>Oscillatoriaceae</taxon>
        <taxon>Phormidium</taxon>
    </lineage>
</organism>
<dbReference type="CDD" id="cd06260">
    <property type="entry name" value="DUF820-like"/>
    <property type="match status" value="1"/>
</dbReference>
<protein>
    <submittedName>
        <fullName evidence="2">Uma2 family endonuclease</fullName>
    </submittedName>
</protein>
<evidence type="ECO:0000313" key="2">
    <source>
        <dbReference type="EMBL" id="MBO0348805.1"/>
    </source>
</evidence>
<evidence type="ECO:0000313" key="3">
    <source>
        <dbReference type="Proteomes" id="UP000664844"/>
    </source>
</evidence>
<dbReference type="Pfam" id="PF05685">
    <property type="entry name" value="Uma2"/>
    <property type="match status" value="1"/>
</dbReference>
<accession>A0ABS3FNV9</accession>
<dbReference type="PANTHER" id="PTHR36558">
    <property type="entry name" value="GLR1098 PROTEIN"/>
    <property type="match status" value="1"/>
</dbReference>
<dbReference type="Gene3D" id="3.90.1570.10">
    <property type="entry name" value="tt1808, chain A"/>
    <property type="match status" value="1"/>
</dbReference>
<feature type="domain" description="Putative restriction endonuclease" evidence="1">
    <location>
        <begin position="12"/>
        <end position="181"/>
    </location>
</feature>